<dbReference type="Proteomes" id="UP000324800">
    <property type="component" value="Unassembled WGS sequence"/>
</dbReference>
<dbReference type="OrthoDB" id="310217at2759"/>
<dbReference type="InterPro" id="IPR008271">
    <property type="entry name" value="Ser/Thr_kinase_AS"/>
</dbReference>
<reference evidence="10 11" key="1">
    <citation type="submission" date="2019-03" db="EMBL/GenBank/DDBJ databases">
        <title>Single cell metagenomics reveals metabolic interactions within the superorganism composed of flagellate Streblomastix strix and complex community of Bacteroidetes bacteria on its surface.</title>
        <authorList>
            <person name="Treitli S.C."/>
            <person name="Kolisko M."/>
            <person name="Husnik F."/>
            <person name="Keeling P."/>
            <person name="Hampl V."/>
        </authorList>
    </citation>
    <scope>NUCLEOTIDE SEQUENCE [LARGE SCALE GENOMIC DNA]</scope>
    <source>
        <strain evidence="10">ST1C</strain>
    </source>
</reference>
<dbReference type="GO" id="GO:0004674">
    <property type="term" value="F:protein serine/threonine kinase activity"/>
    <property type="evidence" value="ECO:0007669"/>
    <property type="project" value="UniProtKB-KW"/>
</dbReference>
<dbReference type="Pfam" id="PF00069">
    <property type="entry name" value="Pkinase"/>
    <property type="match status" value="1"/>
</dbReference>
<evidence type="ECO:0000256" key="1">
    <source>
        <dbReference type="ARBA" id="ARBA00010886"/>
    </source>
</evidence>
<dbReference type="InterPro" id="IPR050660">
    <property type="entry name" value="NEK_Ser/Thr_kinase"/>
</dbReference>
<keyword evidence="4 7" id="KW-0547">Nucleotide-binding</keyword>
<evidence type="ECO:0000256" key="7">
    <source>
        <dbReference type="PROSITE-ProRule" id="PRU10141"/>
    </source>
</evidence>
<keyword evidence="5 10" id="KW-0418">Kinase</keyword>
<feature type="domain" description="Protein kinase" evidence="9">
    <location>
        <begin position="10"/>
        <end position="267"/>
    </location>
</feature>
<dbReference type="PROSITE" id="PS00107">
    <property type="entry name" value="PROTEIN_KINASE_ATP"/>
    <property type="match status" value="1"/>
</dbReference>
<comment type="similarity">
    <text evidence="1">Belongs to the protein kinase superfamily. NEK Ser/Thr protein kinase family. NIMA subfamily.</text>
</comment>
<gene>
    <name evidence="10" type="ORF">EZS28_028069</name>
</gene>
<keyword evidence="8" id="KW-0723">Serine/threonine-protein kinase</keyword>
<dbReference type="PANTHER" id="PTHR43671:SF13">
    <property type="entry name" value="SERINE_THREONINE-PROTEIN KINASE NEK2"/>
    <property type="match status" value="1"/>
</dbReference>
<dbReference type="EMBL" id="SNRW01010549">
    <property type="protein sequence ID" value="KAA6376403.1"/>
    <property type="molecule type" value="Genomic_DNA"/>
</dbReference>
<evidence type="ECO:0000256" key="2">
    <source>
        <dbReference type="ARBA" id="ARBA00012513"/>
    </source>
</evidence>
<proteinExistence type="inferred from homology"/>
<sequence length="471" mass="53000">MSLKVIGGYEIQNQIIGQGAFGKVYKAKRLEDNRVFAIKKQPALVESEIALIQHEVELIKKMDKCPYVMKTEDSFWKGSSYFIVTELCTMGTLKDLYKKRKESGEFITEDEAWRILSQIIQAFVFIHGVPVLHRDMKPDNVFLAEGSTVKVGDFGLSEQLEVNNPYATSNKGTVLYKCPETFESKGFSWRSDMYTIGLTMHEVLTRAVPFAGDNFMLIGQNIKEQRLMNQIDDTRYSQDLRDVIASLIRLNYRERPHSLQLLNHPKISSYIIPGSEEWLTPAIQKLNLGLYSAGILHHAIGGRSHIILQKYEPESESGYTSTVTIDSVKLEQNKGSSDQIQQGSNQNIIEYYENANVDIDEGGEGSGKEYLAQLKIRRGINEKTTMLLNPIITAKDGAKHYRLSARFNGKNDEAFRIVGVVYAWQGYAGGFFPGIDKQSVGYNGKNGGIYQGYEGAVEVDPYNNADIVAHD</sequence>
<dbReference type="InterPro" id="IPR011009">
    <property type="entry name" value="Kinase-like_dom_sf"/>
</dbReference>
<dbReference type="AlphaFoldDB" id="A0A5J4V1Q9"/>
<dbReference type="PROSITE" id="PS00108">
    <property type="entry name" value="PROTEIN_KINASE_ST"/>
    <property type="match status" value="1"/>
</dbReference>
<evidence type="ECO:0000256" key="3">
    <source>
        <dbReference type="ARBA" id="ARBA00022679"/>
    </source>
</evidence>
<evidence type="ECO:0000259" key="9">
    <source>
        <dbReference type="PROSITE" id="PS50011"/>
    </source>
</evidence>
<dbReference type="InterPro" id="IPR017441">
    <property type="entry name" value="Protein_kinase_ATP_BS"/>
</dbReference>
<name>A0A5J4V1Q9_9EUKA</name>
<accession>A0A5J4V1Q9</accession>
<dbReference type="PROSITE" id="PS50011">
    <property type="entry name" value="PROTEIN_KINASE_DOM"/>
    <property type="match status" value="1"/>
</dbReference>
<feature type="binding site" evidence="7">
    <location>
        <position position="40"/>
    </location>
    <ligand>
        <name>ATP</name>
        <dbReference type="ChEBI" id="CHEBI:30616"/>
    </ligand>
</feature>
<dbReference type="EC" id="2.7.11.1" evidence="2"/>
<dbReference type="SMART" id="SM00220">
    <property type="entry name" value="S_TKc"/>
    <property type="match status" value="1"/>
</dbReference>
<dbReference type="Gene3D" id="1.10.510.10">
    <property type="entry name" value="Transferase(Phosphotransferase) domain 1"/>
    <property type="match status" value="1"/>
</dbReference>
<evidence type="ECO:0000313" key="11">
    <source>
        <dbReference type="Proteomes" id="UP000324800"/>
    </source>
</evidence>
<evidence type="ECO:0000256" key="5">
    <source>
        <dbReference type="ARBA" id="ARBA00022777"/>
    </source>
</evidence>
<keyword evidence="3" id="KW-0808">Transferase</keyword>
<evidence type="ECO:0000256" key="4">
    <source>
        <dbReference type="ARBA" id="ARBA00022741"/>
    </source>
</evidence>
<organism evidence="10 11">
    <name type="scientific">Streblomastix strix</name>
    <dbReference type="NCBI Taxonomy" id="222440"/>
    <lineage>
        <taxon>Eukaryota</taxon>
        <taxon>Metamonada</taxon>
        <taxon>Preaxostyla</taxon>
        <taxon>Oxymonadida</taxon>
        <taxon>Streblomastigidae</taxon>
        <taxon>Streblomastix</taxon>
    </lineage>
</organism>
<evidence type="ECO:0000313" key="10">
    <source>
        <dbReference type="EMBL" id="KAA6376403.1"/>
    </source>
</evidence>
<dbReference type="GO" id="GO:0005524">
    <property type="term" value="F:ATP binding"/>
    <property type="evidence" value="ECO:0007669"/>
    <property type="project" value="UniProtKB-UniRule"/>
</dbReference>
<dbReference type="PANTHER" id="PTHR43671">
    <property type="entry name" value="SERINE/THREONINE-PROTEIN KINASE NEK"/>
    <property type="match status" value="1"/>
</dbReference>
<protein>
    <recommendedName>
        <fullName evidence="2">non-specific serine/threonine protein kinase</fullName>
        <ecNumber evidence="2">2.7.11.1</ecNumber>
    </recommendedName>
</protein>
<dbReference type="InterPro" id="IPR000719">
    <property type="entry name" value="Prot_kinase_dom"/>
</dbReference>
<evidence type="ECO:0000256" key="6">
    <source>
        <dbReference type="ARBA" id="ARBA00022840"/>
    </source>
</evidence>
<dbReference type="SUPFAM" id="SSF56112">
    <property type="entry name" value="Protein kinase-like (PK-like)"/>
    <property type="match status" value="1"/>
</dbReference>
<comment type="caution">
    <text evidence="10">The sequence shown here is derived from an EMBL/GenBank/DDBJ whole genome shotgun (WGS) entry which is preliminary data.</text>
</comment>
<keyword evidence="6 7" id="KW-0067">ATP-binding</keyword>
<evidence type="ECO:0000256" key="8">
    <source>
        <dbReference type="RuleBase" id="RU000304"/>
    </source>
</evidence>
<feature type="non-terminal residue" evidence="10">
    <location>
        <position position="471"/>
    </location>
</feature>